<dbReference type="PROSITE" id="PS51257">
    <property type="entry name" value="PROKAR_LIPOPROTEIN"/>
    <property type="match status" value="1"/>
</dbReference>
<evidence type="ECO:0000313" key="1">
    <source>
        <dbReference type="EMBL" id="MBW8201730.1"/>
    </source>
</evidence>
<gene>
    <name evidence="1" type="ORF">K1F36_18055</name>
</gene>
<dbReference type="RefSeq" id="WP_220115031.1">
    <property type="nucleotide sequence ID" value="NZ_JAHZSV010000042.1"/>
</dbReference>
<reference evidence="1 2" key="1">
    <citation type="submission" date="2021-08" db="EMBL/GenBank/DDBJ databases">
        <title>Muricauda profundi sp. nov., a marine bacterium isolated from deep seawater of the Mariana Trench.</title>
        <authorList>
            <person name="Wei Y."/>
        </authorList>
    </citation>
    <scope>NUCLEOTIDE SEQUENCE [LARGE SCALE GENOMIC DNA]</scope>
    <source>
        <strain evidence="1 2">W52</strain>
    </source>
</reference>
<protein>
    <recommendedName>
        <fullName evidence="3">DUF3221 domain-containing protein</fullName>
    </recommendedName>
</protein>
<evidence type="ECO:0008006" key="3">
    <source>
        <dbReference type="Google" id="ProtNLM"/>
    </source>
</evidence>
<dbReference type="Proteomes" id="UP001196136">
    <property type="component" value="Unassembled WGS sequence"/>
</dbReference>
<accession>A0ABS7EWL4</accession>
<comment type="caution">
    <text evidence="1">The sequence shown here is derived from an EMBL/GenBank/DDBJ whole genome shotgun (WGS) entry which is preliminary data.</text>
</comment>
<keyword evidence="2" id="KW-1185">Reference proteome</keyword>
<name>A0ABS7EWL4_9FLAO</name>
<evidence type="ECO:0000313" key="2">
    <source>
        <dbReference type="Proteomes" id="UP001196136"/>
    </source>
</evidence>
<dbReference type="EMBL" id="JAHZSV010000042">
    <property type="protein sequence ID" value="MBW8201730.1"/>
    <property type="molecule type" value="Genomic_DNA"/>
</dbReference>
<organism evidence="1 2">
    <name type="scientific">Flagellimonas abyssi</name>
    <dbReference type="NCBI Taxonomy" id="2864871"/>
    <lineage>
        <taxon>Bacteria</taxon>
        <taxon>Pseudomonadati</taxon>
        <taxon>Bacteroidota</taxon>
        <taxon>Flavobacteriia</taxon>
        <taxon>Flavobacteriales</taxon>
        <taxon>Flavobacteriaceae</taxon>
        <taxon>Flagellimonas</taxon>
    </lineage>
</organism>
<sequence>MYNKILMLLLILVTSCNNPSGETVFSITKIEQGKDGKTLFLVDSEGTEYTTVISIPNGNHVEVEVGDRVKLEINEILGDMEPIVILSRTVEVLD</sequence>
<proteinExistence type="predicted"/>